<dbReference type="EMBL" id="VOPY01000002">
    <property type="protein sequence ID" value="TXC68984.1"/>
    <property type="molecule type" value="Genomic_DNA"/>
</dbReference>
<dbReference type="RefSeq" id="WP_147122938.1">
    <property type="nucleotide sequence ID" value="NZ_VOPY01000002.1"/>
</dbReference>
<dbReference type="AlphaFoldDB" id="A0A5C6U825"/>
<sequence>MTGKASTSLPSGSALLTGIPAHLLDDDTLSASLRRMGLSPGDPQDVAFDGVVAREWAIGFPACSMRVARIVPSGAMAKRLAGRYPGLGSADFAPPEDRTVILSWHGAALRMPDGDLETILTTLALLSAFLFPRQIQWCPARLWSEAPEITRGIEKYLGGAPLPVLHLVGFDRGSGEGAARIVTRGLGVFTGQELTADATQLGAAETVRRLARLVLDMIENGPVLRNATIDGLLPSETIVLSPKPGIDGNDLVDIAIHPA</sequence>
<evidence type="ECO:0000313" key="2">
    <source>
        <dbReference type="Proteomes" id="UP000321129"/>
    </source>
</evidence>
<keyword evidence="2" id="KW-1185">Reference proteome</keyword>
<accession>A0A5C6U825</accession>
<name>A0A5C6U825_9SPHN</name>
<evidence type="ECO:0008006" key="3">
    <source>
        <dbReference type="Google" id="ProtNLM"/>
    </source>
</evidence>
<dbReference type="OrthoDB" id="7445548at2"/>
<proteinExistence type="predicted"/>
<comment type="caution">
    <text evidence="1">The sequence shown here is derived from an EMBL/GenBank/DDBJ whole genome shotgun (WGS) entry which is preliminary data.</text>
</comment>
<organism evidence="1 2">
    <name type="scientific">Flavisphingopyxis soli</name>
    <dbReference type="NCBI Taxonomy" id="2601267"/>
    <lineage>
        <taxon>Bacteria</taxon>
        <taxon>Pseudomonadati</taxon>
        <taxon>Pseudomonadota</taxon>
        <taxon>Alphaproteobacteria</taxon>
        <taxon>Sphingomonadales</taxon>
        <taxon>Sphingopyxidaceae</taxon>
        <taxon>Flavisphingopyxis</taxon>
    </lineage>
</organism>
<gene>
    <name evidence="1" type="ORF">FSZ31_08540</name>
</gene>
<protein>
    <recommendedName>
        <fullName evidence="3">DUF4261 domain-containing protein</fullName>
    </recommendedName>
</protein>
<dbReference type="Proteomes" id="UP000321129">
    <property type="component" value="Unassembled WGS sequence"/>
</dbReference>
<evidence type="ECO:0000313" key="1">
    <source>
        <dbReference type="EMBL" id="TXC68984.1"/>
    </source>
</evidence>
<reference evidence="1 2" key="1">
    <citation type="submission" date="2019-08" db="EMBL/GenBank/DDBJ databases">
        <title>Sphingorhabdus soil sp. nov., isolated from arctic soil.</title>
        <authorList>
            <person name="Liu Y."/>
        </authorList>
    </citation>
    <scope>NUCLEOTIDE SEQUENCE [LARGE SCALE GENOMIC DNA]</scope>
    <source>
        <strain evidence="1 2">D-2Q-5-6</strain>
    </source>
</reference>